<keyword evidence="2" id="KW-1185">Reference proteome</keyword>
<organism evidence="1 2">
    <name type="scientific">Botrytis tulipae</name>
    <dbReference type="NCBI Taxonomy" id="87230"/>
    <lineage>
        <taxon>Eukaryota</taxon>
        <taxon>Fungi</taxon>
        <taxon>Dikarya</taxon>
        <taxon>Ascomycota</taxon>
        <taxon>Pezizomycotina</taxon>
        <taxon>Leotiomycetes</taxon>
        <taxon>Helotiales</taxon>
        <taxon>Sclerotiniaceae</taxon>
        <taxon>Botrytis</taxon>
    </lineage>
</organism>
<accession>A0A4Z1E7V1</accession>
<gene>
    <name evidence="1" type="ORF">BTUL_0223g00120</name>
</gene>
<reference evidence="1 2" key="1">
    <citation type="submission" date="2017-12" db="EMBL/GenBank/DDBJ databases">
        <title>Comparative genomics of Botrytis spp.</title>
        <authorList>
            <person name="Valero-Jimenez C.A."/>
            <person name="Tapia P."/>
            <person name="Veloso J."/>
            <person name="Silva-Moreno E."/>
            <person name="Staats M."/>
            <person name="Valdes J.H."/>
            <person name="Van Kan J.A.L."/>
        </authorList>
    </citation>
    <scope>NUCLEOTIDE SEQUENCE [LARGE SCALE GENOMIC DNA]</scope>
    <source>
        <strain evidence="1 2">Bt9001</strain>
    </source>
</reference>
<evidence type="ECO:0000313" key="1">
    <source>
        <dbReference type="EMBL" id="TGO08156.1"/>
    </source>
</evidence>
<dbReference type="EMBL" id="PQXH01000223">
    <property type="protein sequence ID" value="TGO08156.1"/>
    <property type="molecule type" value="Genomic_DNA"/>
</dbReference>
<dbReference type="AlphaFoldDB" id="A0A4Z1E7V1"/>
<name>A0A4Z1E7V1_9HELO</name>
<evidence type="ECO:0000313" key="2">
    <source>
        <dbReference type="Proteomes" id="UP000297777"/>
    </source>
</evidence>
<protein>
    <submittedName>
        <fullName evidence="1">Uncharacterized protein</fullName>
    </submittedName>
</protein>
<comment type="caution">
    <text evidence="1">The sequence shown here is derived from an EMBL/GenBank/DDBJ whole genome shotgun (WGS) entry which is preliminary data.</text>
</comment>
<proteinExistence type="predicted"/>
<sequence length="73" mass="7836">MADVSLGSSSNDEGCLMLNVRAWCKNERDLEGPCITIQDICKVAAGKEMLDFNIRESTRVNICGVAAVDTSGL</sequence>
<dbReference type="Proteomes" id="UP000297777">
    <property type="component" value="Unassembled WGS sequence"/>
</dbReference>